<dbReference type="EMBL" id="CP121689">
    <property type="protein sequence ID" value="WZL75524.1"/>
    <property type="molecule type" value="Genomic_DNA"/>
</dbReference>
<keyword evidence="2" id="KW-1185">Reference proteome</keyword>
<organism evidence="1 2">
    <name type="scientific">Thermatribacter velox</name>
    <dbReference type="NCBI Taxonomy" id="3039681"/>
    <lineage>
        <taxon>Bacteria</taxon>
        <taxon>Pseudomonadati</taxon>
        <taxon>Atribacterota</taxon>
        <taxon>Atribacteria</taxon>
        <taxon>Atribacterales</taxon>
        <taxon>Thermatribacteraceae</taxon>
        <taxon>Thermatribacter</taxon>
    </lineage>
</organism>
<dbReference type="RefSeq" id="WP_369017671.1">
    <property type="nucleotide sequence ID" value="NZ_CP121689.1"/>
</dbReference>
<evidence type="ECO:0000313" key="2">
    <source>
        <dbReference type="Proteomes" id="UP001461341"/>
    </source>
</evidence>
<reference evidence="1 2" key="1">
    <citation type="submission" date="2023-03" db="EMBL/GenBank/DDBJ databases">
        <title>Novel Species.</title>
        <authorList>
            <person name="Ma S."/>
        </authorList>
    </citation>
    <scope>NUCLEOTIDE SEQUENCE [LARGE SCALE GENOMIC DNA]</scope>
    <source>
        <strain evidence="1 2">B11</strain>
    </source>
</reference>
<evidence type="ECO:0000313" key="1">
    <source>
        <dbReference type="EMBL" id="WZL75524.1"/>
    </source>
</evidence>
<name>A0ABZ2Y936_9BACT</name>
<sequence>MYRKKVLLLGIAVAVVFLLASCINLESVQKVNYALRVEGDEGVKEGYLKVEFTPIDEENYQAKVDYALGEEGFSSTFKVKANDIQGSLFPLMLANPSIAQALGVLSAAQVFLAPAFLGGGELSEGLEWKQKDEEGETEIIVPASETRFGKEALWVEARKDGKLVARILFEKETYFPLVVDFQDPEQLESGQNRFYIEAEEVTWR</sequence>
<proteinExistence type="predicted"/>
<evidence type="ECO:0008006" key="3">
    <source>
        <dbReference type="Google" id="ProtNLM"/>
    </source>
</evidence>
<dbReference type="PROSITE" id="PS51257">
    <property type="entry name" value="PROKAR_LIPOPROTEIN"/>
    <property type="match status" value="1"/>
</dbReference>
<dbReference type="Proteomes" id="UP001461341">
    <property type="component" value="Chromosome"/>
</dbReference>
<protein>
    <recommendedName>
        <fullName evidence="3">Lipoprotein</fullName>
    </recommendedName>
</protein>
<accession>A0ABZ2Y936</accession>
<gene>
    <name evidence="1" type="ORF">QBE54_07970</name>
</gene>